<dbReference type="AlphaFoldDB" id="A0A7S4BJN8"/>
<proteinExistence type="predicted"/>
<evidence type="ECO:0000313" key="2">
    <source>
        <dbReference type="EMBL" id="CAE0768169.1"/>
    </source>
</evidence>
<name>A0A7S4BJN8_CHRCT</name>
<sequence>MPRRAYVSLLRKQRANAPVVKTEGPVATVARLHGAVINLYSSSEASDSDDNGHASEADQEAGAASKQSAGGEVAEGTQTGSTGKVGEMSRKTTAAGEMAAAGRTAAAEQTAATAVGVPAGALVAARPTAVAGAVTAAGPTTAGEQGALAEANAVGGGTMCQGGTDVWKGALQRKRKRQHDAKNASTLSTFVSVLDCSNLSGNHLAAQLIRHFAGPIAKLDEFLATASNRDELRQYVEEQSGVSSVTARRFREAIRDRYGDANSPTTDALANGMSRKRQRLEIAARSSTFDDFVNTFGSDGSVDEFKQYIRMQASGDLLELDDYLVTDSDRQELFEQLVTASQPTVSALDEFRTSLLGRYGQPCVDDFPRLVWE</sequence>
<evidence type="ECO:0000256" key="1">
    <source>
        <dbReference type="SAM" id="MobiDB-lite"/>
    </source>
</evidence>
<feature type="region of interest" description="Disordered" evidence="1">
    <location>
        <begin position="43"/>
        <end position="100"/>
    </location>
</feature>
<organism evidence="2">
    <name type="scientific">Chrysotila carterae</name>
    <name type="common">Marine alga</name>
    <name type="synonym">Syracosphaera carterae</name>
    <dbReference type="NCBI Taxonomy" id="13221"/>
    <lineage>
        <taxon>Eukaryota</taxon>
        <taxon>Haptista</taxon>
        <taxon>Haptophyta</taxon>
        <taxon>Prymnesiophyceae</taxon>
        <taxon>Isochrysidales</taxon>
        <taxon>Isochrysidaceae</taxon>
        <taxon>Chrysotila</taxon>
    </lineage>
</organism>
<gene>
    <name evidence="2" type="ORF">PCAR00345_LOCUS20781</name>
</gene>
<dbReference type="EMBL" id="HBIZ01032621">
    <property type="protein sequence ID" value="CAE0768169.1"/>
    <property type="molecule type" value="Transcribed_RNA"/>
</dbReference>
<accession>A0A7S4BJN8</accession>
<protein>
    <submittedName>
        <fullName evidence="2">Uncharacterized protein</fullName>
    </submittedName>
</protein>
<reference evidence="2" key="1">
    <citation type="submission" date="2021-01" db="EMBL/GenBank/DDBJ databases">
        <authorList>
            <person name="Corre E."/>
            <person name="Pelletier E."/>
            <person name="Niang G."/>
            <person name="Scheremetjew M."/>
            <person name="Finn R."/>
            <person name="Kale V."/>
            <person name="Holt S."/>
            <person name="Cochrane G."/>
            <person name="Meng A."/>
            <person name="Brown T."/>
            <person name="Cohen L."/>
        </authorList>
    </citation>
    <scope>NUCLEOTIDE SEQUENCE</scope>
    <source>
        <strain evidence="2">CCMP645</strain>
    </source>
</reference>